<feature type="region of interest" description="Disordered" evidence="1">
    <location>
        <begin position="63"/>
        <end position="153"/>
    </location>
</feature>
<evidence type="ECO:0000313" key="2">
    <source>
        <dbReference type="EMBL" id="GEB51252.1"/>
    </source>
</evidence>
<keyword evidence="3" id="KW-1185">Reference proteome</keyword>
<dbReference type="Proteomes" id="UP000319210">
    <property type="component" value="Unassembled WGS sequence"/>
</dbReference>
<dbReference type="AlphaFoldDB" id="A0A4Y3R161"/>
<protein>
    <submittedName>
        <fullName evidence="2">Uncharacterized protein</fullName>
    </submittedName>
</protein>
<reference evidence="2 3" key="1">
    <citation type="submission" date="2019-06" db="EMBL/GenBank/DDBJ databases">
        <title>Whole genome shotgun sequence of Streptomyces cacaoi subsp. cacaoi NBRC 12748.</title>
        <authorList>
            <person name="Hosoyama A."/>
            <person name="Uohara A."/>
            <person name="Ohji S."/>
            <person name="Ichikawa N."/>
        </authorList>
    </citation>
    <scope>NUCLEOTIDE SEQUENCE [LARGE SCALE GENOMIC DNA]</scope>
    <source>
        <strain evidence="2 3">NBRC 12748</strain>
    </source>
</reference>
<gene>
    <name evidence="2" type="ORF">SCA03_38030</name>
</gene>
<sequence>MDMNGRLTTAAAVAGGYALGRAGQSKCALAVGSAVLLLGRRVDAGSLLAGVGRGLGRVTGRLDAVAEGRGPGRAGPAPDSDGEAARASEGAPADARAPEDAPVDARTPADAPADAPTPEDATAEEDGASGDGSGEGAAGPRQGAGSVEVGERG</sequence>
<accession>A0A4Y3R161</accession>
<proteinExistence type="predicted"/>
<name>A0A4Y3R161_STRCI</name>
<organism evidence="2 3">
    <name type="scientific">Streptomyces cacaoi</name>
    <dbReference type="NCBI Taxonomy" id="1898"/>
    <lineage>
        <taxon>Bacteria</taxon>
        <taxon>Bacillati</taxon>
        <taxon>Actinomycetota</taxon>
        <taxon>Actinomycetes</taxon>
        <taxon>Kitasatosporales</taxon>
        <taxon>Streptomycetaceae</taxon>
        <taxon>Streptomyces</taxon>
    </lineage>
</organism>
<evidence type="ECO:0000313" key="3">
    <source>
        <dbReference type="Proteomes" id="UP000319210"/>
    </source>
</evidence>
<evidence type="ECO:0000256" key="1">
    <source>
        <dbReference type="SAM" id="MobiDB-lite"/>
    </source>
</evidence>
<feature type="compositionally biased region" description="Low complexity" evidence="1">
    <location>
        <begin position="104"/>
        <end position="120"/>
    </location>
</feature>
<comment type="caution">
    <text evidence="2">The sequence shown here is derived from an EMBL/GenBank/DDBJ whole genome shotgun (WGS) entry which is preliminary data.</text>
</comment>
<dbReference type="EMBL" id="BJMM01000019">
    <property type="protein sequence ID" value="GEB51252.1"/>
    <property type="molecule type" value="Genomic_DNA"/>
</dbReference>